<evidence type="ECO:0000313" key="2">
    <source>
        <dbReference type="EMBL" id="SEH96341.1"/>
    </source>
</evidence>
<reference evidence="2" key="2">
    <citation type="submission" date="2016-10" db="EMBL/GenBank/DDBJ databases">
        <authorList>
            <person name="de Groot N.N."/>
        </authorList>
    </citation>
    <scope>NUCLEOTIDE SEQUENCE [LARGE SCALE GENOMIC DNA]</scope>
    <source>
        <strain evidence="2">CCBAU85039</strain>
    </source>
</reference>
<dbReference type="STRING" id="501024.RTCCBAU85039_3368"/>
<feature type="region of interest" description="Disordered" evidence="1">
    <location>
        <begin position="317"/>
        <end position="373"/>
    </location>
</feature>
<protein>
    <recommendedName>
        <fullName evidence="6">DUF2865 domain-containing protein</fullName>
    </recommendedName>
</protein>
<evidence type="ECO:0000256" key="1">
    <source>
        <dbReference type="SAM" id="MobiDB-lite"/>
    </source>
</evidence>
<keyword evidence="5" id="KW-1185">Reference proteome</keyword>
<proteinExistence type="predicted"/>
<dbReference type="EMBL" id="FOCV01000014">
    <property type="protein sequence ID" value="SEO26499.1"/>
    <property type="molecule type" value="Genomic_DNA"/>
</dbReference>
<dbReference type="InterPro" id="IPR021293">
    <property type="entry name" value="DUF2865"/>
</dbReference>
<dbReference type="Pfam" id="PF11064">
    <property type="entry name" value="DUF2865"/>
    <property type="match status" value="1"/>
</dbReference>
<dbReference type="Proteomes" id="UP000198939">
    <property type="component" value="Unassembled WGS sequence"/>
</dbReference>
<dbReference type="AlphaFoldDB" id="A0A1H8NAN2"/>
<gene>
    <name evidence="2" type="ORF">RTCCBAU85039_3368</name>
    <name evidence="3" type="ORF">SAMN05216228_101442</name>
</gene>
<accession>A0A1H8NAN2</accession>
<evidence type="ECO:0000313" key="4">
    <source>
        <dbReference type="Proteomes" id="UP000183063"/>
    </source>
</evidence>
<evidence type="ECO:0000313" key="3">
    <source>
        <dbReference type="EMBL" id="SEO26499.1"/>
    </source>
</evidence>
<organism evidence="2 4">
    <name type="scientific">Rhizobium tibeticum</name>
    <dbReference type="NCBI Taxonomy" id="501024"/>
    <lineage>
        <taxon>Bacteria</taxon>
        <taxon>Pseudomonadati</taxon>
        <taxon>Pseudomonadota</taxon>
        <taxon>Alphaproteobacteria</taxon>
        <taxon>Hyphomicrobiales</taxon>
        <taxon>Rhizobiaceae</taxon>
        <taxon>Rhizobium/Agrobacterium group</taxon>
        <taxon>Rhizobium</taxon>
    </lineage>
</organism>
<reference evidence="3 5" key="3">
    <citation type="submission" date="2016-10" db="EMBL/GenBank/DDBJ databases">
        <authorList>
            <person name="Varghese N."/>
            <person name="Submissions S."/>
        </authorList>
    </citation>
    <scope>NUCLEOTIDE SEQUENCE [LARGE SCALE GENOMIC DNA]</scope>
    <source>
        <strain evidence="3 5">CGMCC 1.7071</strain>
    </source>
</reference>
<name>A0A1H8NAN2_9HYPH</name>
<evidence type="ECO:0008006" key="6">
    <source>
        <dbReference type="Google" id="ProtNLM"/>
    </source>
</evidence>
<dbReference type="EMBL" id="FNXB01000016">
    <property type="protein sequence ID" value="SEH96341.1"/>
    <property type="molecule type" value="Genomic_DNA"/>
</dbReference>
<reference evidence="4" key="1">
    <citation type="submission" date="2016-10" db="EMBL/GenBank/DDBJ databases">
        <authorList>
            <person name="Wibberg D."/>
        </authorList>
    </citation>
    <scope>NUCLEOTIDE SEQUENCE [LARGE SCALE GENOMIC DNA]</scope>
</reference>
<dbReference type="Proteomes" id="UP000183063">
    <property type="component" value="Unassembled WGS sequence"/>
</dbReference>
<evidence type="ECO:0000313" key="5">
    <source>
        <dbReference type="Proteomes" id="UP000198939"/>
    </source>
</evidence>
<sequence length="373" mass="40881">MTLVFAHRWDDALKRWILSLTAALALTGPTHAQMPAICGDLRGRLADLPQIIGSTPEVRKYASAIAEQNLELRKLRSDLRQNGCTSGSMVVIGDDDGYCGELERAEAKMVDNIRYLQQRRDELRGKSEDVRMRNELLAALDDNGCNEEQWPADTGQGYAPPPSIEDQALRNDTFIPLGGDPSQRRYGLPGMSPLSHLNTVCVRSCDGGFFPLSSNATSQDFARDADTCSKMCPGIETELFYHDVSSTETSQMISATTGAPYTAMPNAFAYKNRKPGEKSSCSCDLNAYYERMRKNQSISQPPQQGSITTIETKNPEMESHAVAPAAPQPQVPDRPYDPAGSKVRQIGPQFLAGDQGTIDLKNPAKPGPQPQQQ</sequence>